<feature type="binding site" evidence="1">
    <location>
        <position position="54"/>
    </location>
    <ligand>
        <name>ATP</name>
        <dbReference type="ChEBI" id="CHEBI:30616"/>
    </ligand>
</feature>
<reference evidence="3" key="1">
    <citation type="submission" date="2025-08" db="UniProtKB">
        <authorList>
            <consortium name="RefSeq"/>
        </authorList>
    </citation>
    <scope>IDENTIFICATION</scope>
</reference>
<dbReference type="KEGG" id="sind:110011918"/>
<protein>
    <submittedName>
        <fullName evidence="3">Probable inactive receptor kinase At5g58300</fullName>
    </submittedName>
</protein>
<dbReference type="InterPro" id="IPR011009">
    <property type="entry name" value="Kinase-like_dom_sf"/>
</dbReference>
<dbReference type="InterPro" id="IPR017441">
    <property type="entry name" value="Protein_kinase_ATP_BS"/>
</dbReference>
<keyword evidence="3" id="KW-0675">Receptor</keyword>
<dbReference type="InterPro" id="IPR050994">
    <property type="entry name" value="At_inactive_RLKs"/>
</dbReference>
<dbReference type="PANTHER" id="PTHR48010:SF59">
    <property type="entry name" value="PROTEIN KINASE DOMAIN-CONTAINING PROTEIN"/>
    <property type="match status" value="1"/>
</dbReference>
<dbReference type="PANTHER" id="PTHR48010">
    <property type="entry name" value="OS05G0588300 PROTEIN"/>
    <property type="match status" value="1"/>
</dbReference>
<evidence type="ECO:0000256" key="1">
    <source>
        <dbReference type="PROSITE-ProRule" id="PRU10141"/>
    </source>
</evidence>
<evidence type="ECO:0000313" key="2">
    <source>
        <dbReference type="Proteomes" id="UP000504604"/>
    </source>
</evidence>
<proteinExistence type="predicted"/>
<dbReference type="GeneID" id="110011918"/>
<organism evidence="2 3">
    <name type="scientific">Sesamum indicum</name>
    <name type="common">Oriental sesame</name>
    <name type="synonym">Sesamum orientale</name>
    <dbReference type="NCBI Taxonomy" id="4182"/>
    <lineage>
        <taxon>Eukaryota</taxon>
        <taxon>Viridiplantae</taxon>
        <taxon>Streptophyta</taxon>
        <taxon>Embryophyta</taxon>
        <taxon>Tracheophyta</taxon>
        <taxon>Spermatophyta</taxon>
        <taxon>Magnoliopsida</taxon>
        <taxon>eudicotyledons</taxon>
        <taxon>Gunneridae</taxon>
        <taxon>Pentapetalae</taxon>
        <taxon>asterids</taxon>
        <taxon>lamiids</taxon>
        <taxon>Lamiales</taxon>
        <taxon>Pedaliaceae</taxon>
        <taxon>Sesamum</taxon>
    </lineage>
</organism>
<dbReference type="Proteomes" id="UP000504604">
    <property type="component" value="Linkage group LG4"/>
</dbReference>
<keyword evidence="3" id="KW-0808">Transferase</keyword>
<dbReference type="GO" id="GO:0005524">
    <property type="term" value="F:ATP binding"/>
    <property type="evidence" value="ECO:0007669"/>
    <property type="project" value="UniProtKB-UniRule"/>
</dbReference>
<keyword evidence="1" id="KW-0067">ATP-binding</keyword>
<keyword evidence="3" id="KW-0418">Kinase</keyword>
<accession>A0A8M8URW0</accession>
<dbReference type="AlphaFoldDB" id="A0A8M8URW0"/>
<evidence type="ECO:0000313" key="3">
    <source>
        <dbReference type="RefSeq" id="XP_020549227.1"/>
    </source>
</evidence>
<dbReference type="GO" id="GO:0016301">
    <property type="term" value="F:kinase activity"/>
    <property type="evidence" value="ECO:0007669"/>
    <property type="project" value="UniProtKB-KW"/>
</dbReference>
<dbReference type="PROSITE" id="PS00107">
    <property type="entry name" value="PROTEIN_KINASE_ATP"/>
    <property type="match status" value="1"/>
</dbReference>
<sequence length="111" mass="12076">MQGAERNRLVIFGGSSFSFDLEDLLRASAEVLGKGTYGTTYKAVLDEATAVAVKRLRQVRVGLIGIQTLSHCLPIVPRMRSFLFTNTCPPAACLHGNRGGGRTPLDWDARL</sequence>
<keyword evidence="2" id="KW-1185">Reference proteome</keyword>
<dbReference type="SUPFAM" id="SSF56112">
    <property type="entry name" value="Protein kinase-like (PK-like)"/>
    <property type="match status" value="1"/>
</dbReference>
<name>A0A8M8URW0_SESIN</name>
<keyword evidence="1" id="KW-0547">Nucleotide-binding</keyword>
<dbReference type="Gramene" id="SIN_1012046.t">
    <property type="protein sequence ID" value="SIN_1012046.t"/>
    <property type="gene ID" value="SIN_1012046"/>
</dbReference>
<dbReference type="OrthoDB" id="4062651at2759"/>
<gene>
    <name evidence="3" type="primary">LOC110011918</name>
</gene>
<dbReference type="RefSeq" id="XP_020549227.1">
    <property type="nucleotide sequence ID" value="XM_020693568.1"/>
</dbReference>
<dbReference type="Gene3D" id="3.30.200.20">
    <property type="entry name" value="Phosphorylase Kinase, domain 1"/>
    <property type="match status" value="1"/>
</dbReference>